<feature type="compositionally biased region" description="Basic and acidic residues" evidence="1">
    <location>
        <begin position="33"/>
        <end position="46"/>
    </location>
</feature>
<accession>A0ABX1FPH0</accession>
<keyword evidence="3" id="KW-1185">Reference proteome</keyword>
<dbReference type="EMBL" id="VSRL01000132">
    <property type="protein sequence ID" value="NKE60687.1"/>
    <property type="molecule type" value="Genomic_DNA"/>
</dbReference>
<feature type="region of interest" description="Disordered" evidence="1">
    <location>
        <begin position="27"/>
        <end position="46"/>
    </location>
</feature>
<dbReference type="RefSeq" id="WP_167977349.1">
    <property type="nucleotide sequence ID" value="NZ_VSRL01000132.1"/>
</dbReference>
<evidence type="ECO:0000313" key="3">
    <source>
        <dbReference type="Proteomes" id="UP001515943"/>
    </source>
</evidence>
<organism evidence="2 3">
    <name type="scientific">Lentzea indica</name>
    <dbReference type="NCBI Taxonomy" id="2604800"/>
    <lineage>
        <taxon>Bacteria</taxon>
        <taxon>Bacillati</taxon>
        <taxon>Actinomycetota</taxon>
        <taxon>Actinomycetes</taxon>
        <taxon>Pseudonocardiales</taxon>
        <taxon>Pseudonocardiaceae</taxon>
        <taxon>Lentzea</taxon>
    </lineage>
</organism>
<dbReference type="Proteomes" id="UP001515943">
    <property type="component" value="Unassembled WGS sequence"/>
</dbReference>
<name>A0ABX1FPH0_9PSEU</name>
<reference evidence="2 3" key="1">
    <citation type="submission" date="2019-08" db="EMBL/GenBank/DDBJ databases">
        <title>Lentzea from Indian Himalayas.</title>
        <authorList>
            <person name="Mandal S."/>
            <person name="Mallick Gupta A."/>
            <person name="Maiti P.K."/>
            <person name="Sarkar J."/>
            <person name="Mandal S."/>
        </authorList>
    </citation>
    <scope>NUCLEOTIDE SEQUENCE [LARGE SCALE GENOMIC DNA]</scope>
    <source>
        <strain evidence="2 3">PSKA42</strain>
    </source>
</reference>
<evidence type="ECO:0000313" key="2">
    <source>
        <dbReference type="EMBL" id="NKE60687.1"/>
    </source>
</evidence>
<sequence>MRLPLTWYFRHIPIAFQEPAASHLAVRQQGVDQEDRAGPATRHPDSIPEDIFYFSRESRHLRSTLPRDHHDLTDQSGRVTEPVIQRRSTAQTTELDIVKNLLRSFLIIPALTVGLLAGNAGPAAASSVYLATNDGVTYSFVQNVHSPAFSNSKSGYIKIHLQRSCATSEGSFIVRLQKRIGSNWVVQSSTERIWCSTSRGYLTLNWHYQQSGTYRIDFYSLTGSSQKRIHYWGVYRSDNP</sequence>
<evidence type="ECO:0000256" key="1">
    <source>
        <dbReference type="SAM" id="MobiDB-lite"/>
    </source>
</evidence>
<proteinExistence type="predicted"/>
<protein>
    <submittedName>
        <fullName evidence="2">Uncharacterized protein</fullName>
    </submittedName>
</protein>
<gene>
    <name evidence="2" type="ORF">FXN61_29415</name>
</gene>
<comment type="caution">
    <text evidence="2">The sequence shown here is derived from an EMBL/GenBank/DDBJ whole genome shotgun (WGS) entry which is preliminary data.</text>
</comment>